<evidence type="ECO:0000313" key="1">
    <source>
        <dbReference type="EMBL" id="PIT98250.1"/>
    </source>
</evidence>
<gene>
    <name evidence="1" type="ORF">COT71_01760</name>
</gene>
<evidence type="ECO:0008006" key="3">
    <source>
        <dbReference type="Google" id="ProtNLM"/>
    </source>
</evidence>
<accession>A0A2M6WZQ9</accession>
<dbReference type="Proteomes" id="UP000230731">
    <property type="component" value="Unassembled WGS sequence"/>
</dbReference>
<dbReference type="EMBL" id="PEZP01000021">
    <property type="protein sequence ID" value="PIT98250.1"/>
    <property type="molecule type" value="Genomic_DNA"/>
</dbReference>
<sequence>MIKVHVLDLPPRHPLLPVPADWYPAYVNRRQLAAHGLAIKYFTKLSPRFYKGDIAFLSSRYFALQQRNEAAHLRQLQLIAAIRKRIGTAIWFDFRDSTGNTQFEVLPYVDRYLKKQLLADRTLYQRTYYGNRIYTDFIHRTFGIDDDYQEHCQPLNPRQSHKLGISWNPGLLDFRGGTKIRLAWHRASDSAMTGWHKGPLIRWCSPAAPRPVNMLATFNTAYNRCTVAWQRLQVPSVLQRLTEQHGLIYGTRLPLPEEIGARYRSKIVLSLFGWGELNSRDYQTFIAGAALIAPDTTHLTTWPVTHRPHQTYWPIKWDLSDLPVAYEQLLQDDAQRLKLAATGQETYRRLWTDEMREVFCRRLVRIVEKALARREDRVAVS</sequence>
<evidence type="ECO:0000313" key="2">
    <source>
        <dbReference type="Proteomes" id="UP000230731"/>
    </source>
</evidence>
<comment type="caution">
    <text evidence="1">The sequence shown here is derived from an EMBL/GenBank/DDBJ whole genome shotgun (WGS) entry which is preliminary data.</text>
</comment>
<dbReference type="AlphaFoldDB" id="A0A2M6WZQ9"/>
<protein>
    <recommendedName>
        <fullName evidence="3">Glycosyltransferase family 1 protein</fullName>
    </recommendedName>
</protein>
<reference evidence="2" key="1">
    <citation type="submission" date="2017-09" db="EMBL/GenBank/DDBJ databases">
        <title>Depth-based differentiation of microbial function through sediment-hosted aquifers and enrichment of novel symbionts in the deep terrestrial subsurface.</title>
        <authorList>
            <person name="Probst A.J."/>
            <person name="Ladd B."/>
            <person name="Jarett J.K."/>
            <person name="Geller-Mcgrath D.E."/>
            <person name="Sieber C.M.K."/>
            <person name="Emerson J.B."/>
            <person name="Anantharaman K."/>
            <person name="Thomas B.C."/>
            <person name="Malmstrom R."/>
            <person name="Stieglmeier M."/>
            <person name="Klingl A."/>
            <person name="Woyke T."/>
            <person name="Ryan C.M."/>
            <person name="Banfield J.F."/>
        </authorList>
    </citation>
    <scope>NUCLEOTIDE SEQUENCE [LARGE SCALE GENOMIC DNA]</scope>
</reference>
<name>A0A2M6WZQ9_9BACT</name>
<proteinExistence type="predicted"/>
<organism evidence="1 2">
    <name type="scientific">Candidatus Andersenbacteria bacterium CG10_big_fil_rev_8_21_14_0_10_54_11</name>
    <dbReference type="NCBI Taxonomy" id="1974485"/>
    <lineage>
        <taxon>Bacteria</taxon>
        <taxon>Candidatus Anderseniibacteriota</taxon>
    </lineage>
</organism>